<evidence type="ECO:0000256" key="1">
    <source>
        <dbReference type="SAM" id="MobiDB-lite"/>
    </source>
</evidence>
<organism evidence="2 3">
    <name type="scientific">Forsythia ovata</name>
    <dbReference type="NCBI Taxonomy" id="205694"/>
    <lineage>
        <taxon>Eukaryota</taxon>
        <taxon>Viridiplantae</taxon>
        <taxon>Streptophyta</taxon>
        <taxon>Embryophyta</taxon>
        <taxon>Tracheophyta</taxon>
        <taxon>Spermatophyta</taxon>
        <taxon>Magnoliopsida</taxon>
        <taxon>eudicotyledons</taxon>
        <taxon>Gunneridae</taxon>
        <taxon>Pentapetalae</taxon>
        <taxon>asterids</taxon>
        <taxon>lamiids</taxon>
        <taxon>Lamiales</taxon>
        <taxon>Oleaceae</taxon>
        <taxon>Forsythieae</taxon>
        <taxon>Forsythia</taxon>
    </lineage>
</organism>
<keyword evidence="3" id="KW-1185">Reference proteome</keyword>
<protein>
    <submittedName>
        <fullName evidence="2">Uncharacterized protein</fullName>
    </submittedName>
</protein>
<name>A0ABD1S1R1_9LAMI</name>
<accession>A0ABD1S1R1</accession>
<feature type="compositionally biased region" description="Basic and acidic residues" evidence="1">
    <location>
        <begin position="94"/>
        <end position="103"/>
    </location>
</feature>
<dbReference type="AlphaFoldDB" id="A0ABD1S1R1"/>
<evidence type="ECO:0000313" key="2">
    <source>
        <dbReference type="EMBL" id="KAL2494637.1"/>
    </source>
</evidence>
<proteinExistence type="predicted"/>
<comment type="caution">
    <text evidence="2">The sequence shown here is derived from an EMBL/GenBank/DDBJ whole genome shotgun (WGS) entry which is preliminary data.</text>
</comment>
<gene>
    <name evidence="2" type="ORF">Fot_38394</name>
</gene>
<feature type="compositionally biased region" description="Basic and acidic residues" evidence="1">
    <location>
        <begin position="112"/>
        <end position="124"/>
    </location>
</feature>
<reference evidence="3" key="1">
    <citation type="submission" date="2024-07" db="EMBL/GenBank/DDBJ databases">
        <title>Two chromosome-level genome assemblies of Korean endemic species Abeliophyllum distichum and Forsythia ovata (Oleaceae).</title>
        <authorList>
            <person name="Jang H."/>
        </authorList>
    </citation>
    <scope>NUCLEOTIDE SEQUENCE [LARGE SCALE GENOMIC DNA]</scope>
</reference>
<dbReference type="Proteomes" id="UP001604277">
    <property type="component" value="Unassembled WGS sequence"/>
</dbReference>
<feature type="region of interest" description="Disordered" evidence="1">
    <location>
        <begin position="94"/>
        <end position="124"/>
    </location>
</feature>
<evidence type="ECO:0000313" key="3">
    <source>
        <dbReference type="Proteomes" id="UP001604277"/>
    </source>
</evidence>
<dbReference type="EMBL" id="JBFOLJ010000011">
    <property type="protein sequence ID" value="KAL2494637.1"/>
    <property type="molecule type" value="Genomic_DNA"/>
</dbReference>
<sequence>MEELLVDGMPASLQSDLQGTKAFGAFSHSQTVTPFTSVIDIQKNEEQMHGEGDYLIQATECHRICKEGRLFVLKNEIIISRFAVFNDLYSLHRSGEKSSHAKEEEEEENPEEEKKDGNPIKKEE</sequence>